<reference evidence="3" key="2">
    <citation type="submission" date="2020-07" db="EMBL/GenBank/DDBJ databases">
        <authorList>
            <person name="Vera ALvarez R."/>
            <person name="Arias-Moreno D.M."/>
            <person name="Jimenez-Jacinto V."/>
            <person name="Jimenez-Bremont J.F."/>
            <person name="Swaminathan K."/>
            <person name="Moose S.P."/>
            <person name="Guerrero-Gonzalez M.L."/>
            <person name="Marino-Ramirez L."/>
            <person name="Landsman D."/>
            <person name="Rodriguez-Kessler M."/>
            <person name="Delgado-Sanchez P."/>
        </authorList>
    </citation>
    <scope>NUCLEOTIDE SEQUENCE</scope>
    <source>
        <tissue evidence="3">Cladode</tissue>
    </source>
</reference>
<dbReference type="PANTHER" id="PTHR34064">
    <property type="entry name" value="OS04G0672300 PROTEIN"/>
    <property type="match status" value="1"/>
</dbReference>
<feature type="region of interest" description="Disordered" evidence="1">
    <location>
        <begin position="59"/>
        <end position="79"/>
    </location>
</feature>
<organism evidence="3">
    <name type="scientific">Opuntia streptacantha</name>
    <name type="common">Prickly pear cactus</name>
    <name type="synonym">Opuntia cardona</name>
    <dbReference type="NCBI Taxonomy" id="393608"/>
    <lineage>
        <taxon>Eukaryota</taxon>
        <taxon>Viridiplantae</taxon>
        <taxon>Streptophyta</taxon>
        <taxon>Embryophyta</taxon>
        <taxon>Tracheophyta</taxon>
        <taxon>Spermatophyta</taxon>
        <taxon>Magnoliopsida</taxon>
        <taxon>eudicotyledons</taxon>
        <taxon>Gunneridae</taxon>
        <taxon>Pentapetalae</taxon>
        <taxon>Caryophyllales</taxon>
        <taxon>Cactineae</taxon>
        <taxon>Cactaceae</taxon>
        <taxon>Opuntioideae</taxon>
        <taxon>Opuntia</taxon>
    </lineage>
</organism>
<evidence type="ECO:0000256" key="1">
    <source>
        <dbReference type="SAM" id="MobiDB-lite"/>
    </source>
</evidence>
<dbReference type="PANTHER" id="PTHR34064:SF5">
    <property type="entry name" value="PROTEIN, PUTATIVE-RELATED"/>
    <property type="match status" value="1"/>
</dbReference>
<feature type="transmembrane region" description="Helical" evidence="2">
    <location>
        <begin position="165"/>
        <end position="185"/>
    </location>
</feature>
<sequence>MAANTGNQGQDFCRILVLASEGTGTGIGIGAPNAQCGLQVESQTCMDASVNCHKSAKLERESSQSFKSSPPLAPVDIEKGASDFPKKIDQETTASIKTEFASTKLLRRQNSLQTGPESIPALVNQILMLLKFDPKEKQAIERAHDAARNKWRKYRRAASFDSRQIVMLFSILSSMGTIVLIFLTLRVRQVSDGYIHG</sequence>
<name>A0A7C8YMI6_OPUST</name>
<accession>A0A7C8YMI6</accession>
<keyword evidence="2" id="KW-0472">Membrane</keyword>
<proteinExistence type="predicted"/>
<evidence type="ECO:0000256" key="2">
    <source>
        <dbReference type="SAM" id="Phobius"/>
    </source>
</evidence>
<dbReference type="AlphaFoldDB" id="A0A7C8YMI6"/>
<keyword evidence="2" id="KW-1133">Transmembrane helix</keyword>
<evidence type="ECO:0000313" key="3">
    <source>
        <dbReference type="EMBL" id="MBA4622038.1"/>
    </source>
</evidence>
<dbReference type="EMBL" id="GISG01036808">
    <property type="protein sequence ID" value="MBA4622038.1"/>
    <property type="molecule type" value="Transcribed_RNA"/>
</dbReference>
<keyword evidence="2" id="KW-0812">Transmembrane</keyword>
<protein>
    <submittedName>
        <fullName evidence="3">Uncharacterized protein</fullName>
    </submittedName>
</protein>
<reference evidence="3" key="1">
    <citation type="journal article" date="2013" name="J. Plant Res.">
        <title>Effect of fungi and light on seed germination of three Opuntia species from semiarid lands of central Mexico.</title>
        <authorList>
            <person name="Delgado-Sanchez P."/>
            <person name="Jimenez-Bremont J.F."/>
            <person name="Guerrero-Gonzalez Mde L."/>
            <person name="Flores J."/>
        </authorList>
    </citation>
    <scope>NUCLEOTIDE SEQUENCE</scope>
    <source>
        <tissue evidence="3">Cladode</tissue>
    </source>
</reference>